<keyword evidence="5 9" id="KW-0812">Transmembrane</keyword>
<dbReference type="AlphaFoldDB" id="A0A5B8FVV5"/>
<comment type="subunit">
    <text evidence="9">The complex comprises the extracytoplasmic solute receptor protein and the two transmembrane proteins.</text>
</comment>
<dbReference type="OrthoDB" id="4964541at2"/>
<evidence type="ECO:0000256" key="9">
    <source>
        <dbReference type="RuleBase" id="RU369079"/>
    </source>
</evidence>
<evidence type="ECO:0000313" key="11">
    <source>
        <dbReference type="EMBL" id="QDL91534.1"/>
    </source>
</evidence>
<dbReference type="InterPro" id="IPR055348">
    <property type="entry name" value="DctQ"/>
</dbReference>
<evidence type="ECO:0000256" key="3">
    <source>
        <dbReference type="ARBA" id="ARBA00022475"/>
    </source>
</evidence>
<evidence type="ECO:0000256" key="7">
    <source>
        <dbReference type="ARBA" id="ARBA00023136"/>
    </source>
</evidence>
<keyword evidence="7 9" id="KW-0472">Membrane</keyword>
<dbReference type="KEGG" id="ppru:FDP22_06905"/>
<keyword evidence="6 9" id="KW-1133">Transmembrane helix</keyword>
<dbReference type="GO" id="GO:0015740">
    <property type="term" value="P:C4-dicarboxylate transport"/>
    <property type="evidence" value="ECO:0007669"/>
    <property type="project" value="TreeGrafter"/>
</dbReference>
<protein>
    <recommendedName>
        <fullName evidence="9">TRAP transporter small permease protein</fullName>
    </recommendedName>
</protein>
<proteinExistence type="inferred from homology"/>
<reference evidence="11 12" key="1">
    <citation type="submission" date="2019-06" db="EMBL/GenBank/DDBJ databases">
        <title>Genome sequence of Rhodobacteraceae bacterium D4M1.</title>
        <authorList>
            <person name="Cao J."/>
        </authorList>
    </citation>
    <scope>NUCLEOTIDE SEQUENCE [LARGE SCALE GENOMIC DNA]</scope>
    <source>
        <strain evidence="11 12">D4M1</strain>
    </source>
</reference>
<evidence type="ECO:0000256" key="4">
    <source>
        <dbReference type="ARBA" id="ARBA00022519"/>
    </source>
</evidence>
<comment type="function">
    <text evidence="9">Part of the tripartite ATP-independent periplasmic (TRAP) transport system.</text>
</comment>
<evidence type="ECO:0000256" key="1">
    <source>
        <dbReference type="ARBA" id="ARBA00004429"/>
    </source>
</evidence>
<accession>A0A5B8FVV5</accession>
<keyword evidence="12" id="KW-1185">Reference proteome</keyword>
<evidence type="ECO:0000313" key="12">
    <source>
        <dbReference type="Proteomes" id="UP000305888"/>
    </source>
</evidence>
<dbReference type="Pfam" id="PF04290">
    <property type="entry name" value="DctQ"/>
    <property type="match status" value="1"/>
</dbReference>
<feature type="transmembrane region" description="Helical" evidence="9">
    <location>
        <begin position="90"/>
        <end position="112"/>
    </location>
</feature>
<comment type="similarity">
    <text evidence="8 9">Belongs to the TRAP transporter small permease family.</text>
</comment>
<dbReference type="PANTHER" id="PTHR35011:SF11">
    <property type="entry name" value="TRAP TRANSPORTER SMALL PERMEASE PROTEIN"/>
    <property type="match status" value="1"/>
</dbReference>
<evidence type="ECO:0000256" key="5">
    <source>
        <dbReference type="ARBA" id="ARBA00022692"/>
    </source>
</evidence>
<dbReference type="InterPro" id="IPR007387">
    <property type="entry name" value="TRAP_DctQ"/>
</dbReference>
<dbReference type="Proteomes" id="UP000305888">
    <property type="component" value="Chromosome"/>
</dbReference>
<keyword evidence="2 9" id="KW-0813">Transport</keyword>
<sequence length="162" mass="18214">MQRSALDRLLDGLSTLVLWIAGAGLVLLIVIFGWLVWGRYVMNSTPTWVEQLALLLVVFISFLGAAVVVHDEGHLSVDFFRDALPPRGQLWVSVFNDVVLALFSLSMAWFTWKLVLFKWRAKIPLLGWPEGLRSLPLVICGVLVVLFCGARILRRLRTPTGE</sequence>
<dbReference type="GO" id="GO:0022857">
    <property type="term" value="F:transmembrane transporter activity"/>
    <property type="evidence" value="ECO:0007669"/>
    <property type="project" value="UniProtKB-UniRule"/>
</dbReference>
<keyword evidence="3" id="KW-1003">Cell membrane</keyword>
<evidence type="ECO:0000256" key="6">
    <source>
        <dbReference type="ARBA" id="ARBA00022989"/>
    </source>
</evidence>
<organism evidence="11 12">
    <name type="scientific">Paroceanicella profunda</name>
    <dbReference type="NCBI Taxonomy" id="2579971"/>
    <lineage>
        <taxon>Bacteria</taxon>
        <taxon>Pseudomonadati</taxon>
        <taxon>Pseudomonadota</taxon>
        <taxon>Alphaproteobacteria</taxon>
        <taxon>Rhodobacterales</taxon>
        <taxon>Paracoccaceae</taxon>
        <taxon>Paroceanicella</taxon>
    </lineage>
</organism>
<comment type="subcellular location">
    <subcellularLocation>
        <location evidence="1 9">Cell inner membrane</location>
        <topology evidence="1 9">Multi-pass membrane protein</topology>
    </subcellularLocation>
</comment>
<keyword evidence="4 9" id="KW-0997">Cell inner membrane</keyword>
<gene>
    <name evidence="11" type="ORF">FDP22_06905</name>
</gene>
<feature type="transmembrane region" description="Helical" evidence="9">
    <location>
        <begin position="48"/>
        <end position="69"/>
    </location>
</feature>
<feature type="transmembrane region" description="Helical" evidence="9">
    <location>
        <begin position="132"/>
        <end position="153"/>
    </location>
</feature>
<evidence type="ECO:0000259" key="10">
    <source>
        <dbReference type="Pfam" id="PF04290"/>
    </source>
</evidence>
<feature type="domain" description="Tripartite ATP-independent periplasmic transporters DctQ component" evidence="10">
    <location>
        <begin position="29"/>
        <end position="157"/>
    </location>
</feature>
<evidence type="ECO:0000256" key="2">
    <source>
        <dbReference type="ARBA" id="ARBA00022448"/>
    </source>
</evidence>
<dbReference type="PANTHER" id="PTHR35011">
    <property type="entry name" value="2,3-DIKETO-L-GULONATE TRAP TRANSPORTER SMALL PERMEASE PROTEIN YIAM"/>
    <property type="match status" value="1"/>
</dbReference>
<evidence type="ECO:0000256" key="8">
    <source>
        <dbReference type="ARBA" id="ARBA00038436"/>
    </source>
</evidence>
<dbReference type="EMBL" id="CP040818">
    <property type="protein sequence ID" value="QDL91534.1"/>
    <property type="molecule type" value="Genomic_DNA"/>
</dbReference>
<name>A0A5B8FVV5_9RHOB</name>
<dbReference type="GO" id="GO:0005886">
    <property type="term" value="C:plasma membrane"/>
    <property type="evidence" value="ECO:0007669"/>
    <property type="project" value="UniProtKB-SubCell"/>
</dbReference>
<dbReference type="RefSeq" id="WP_138572429.1">
    <property type="nucleotide sequence ID" value="NZ_CP040818.1"/>
</dbReference>
<feature type="transmembrane region" description="Helical" evidence="9">
    <location>
        <begin position="12"/>
        <end position="36"/>
    </location>
</feature>